<dbReference type="PANTHER" id="PTHR24276">
    <property type="entry name" value="POLYSERASE-RELATED"/>
    <property type="match status" value="1"/>
</dbReference>
<proteinExistence type="inferred from homology"/>
<keyword evidence="2" id="KW-0378">Hydrolase</keyword>
<comment type="caution">
    <text evidence="8">The sequence shown here is derived from an EMBL/GenBank/DDBJ whole genome shotgun (WGS) entry which is preliminary data.</text>
</comment>
<dbReference type="InterPro" id="IPR001254">
    <property type="entry name" value="Trypsin_dom"/>
</dbReference>
<evidence type="ECO:0000256" key="4">
    <source>
        <dbReference type="ARBA" id="ARBA00023157"/>
    </source>
</evidence>
<evidence type="ECO:0000256" key="2">
    <source>
        <dbReference type="ARBA" id="ARBA00022801"/>
    </source>
</evidence>
<dbReference type="EMBL" id="JADBJN010000004">
    <property type="protein sequence ID" value="KAG5666420.1"/>
    <property type="molecule type" value="Genomic_DNA"/>
</dbReference>
<feature type="domain" description="Peptidase S1" evidence="7">
    <location>
        <begin position="24"/>
        <end position="242"/>
    </location>
</feature>
<dbReference type="PANTHER" id="PTHR24276:SF91">
    <property type="entry name" value="AT26814P-RELATED"/>
    <property type="match status" value="1"/>
</dbReference>
<dbReference type="CDD" id="cd00190">
    <property type="entry name" value="Tryp_SPc"/>
    <property type="match status" value="1"/>
</dbReference>
<dbReference type="PROSITE" id="PS50240">
    <property type="entry name" value="TRYPSIN_DOM"/>
    <property type="match status" value="1"/>
</dbReference>
<keyword evidence="9" id="KW-1185">Reference proteome</keyword>
<dbReference type="InterPro" id="IPR050430">
    <property type="entry name" value="Peptidase_S1"/>
</dbReference>
<reference evidence="8" key="1">
    <citation type="submission" date="2021-03" db="EMBL/GenBank/DDBJ databases">
        <title>Chromosome level genome of the anhydrobiotic midge Polypedilum vanderplanki.</title>
        <authorList>
            <person name="Yoshida Y."/>
            <person name="Kikawada T."/>
            <person name="Gusev O."/>
        </authorList>
    </citation>
    <scope>NUCLEOTIDE SEQUENCE</scope>
    <source>
        <strain evidence="8">NIAS01</strain>
        <tissue evidence="8">Whole body or cell culture</tissue>
    </source>
</reference>
<sequence>MLRVVSFLLAFALIYVTAIRSGRIVGGNNVIPGELPFQVSLRFWGSGFHFAGGALLNERWVLTAGNYLVGRENNSISIVVGTTSLTANVVNHRSDRIIVHENFNRDQNLNNIGLVRSAILIQMTVLVQPIPLGTNIISPPTTARVSGWGATDSDKGPDSNFLQSRFVEVINCQNTRYFNALSQHLCAEATICTTDIGGPLTVSNQLIGIAAWHDPLSCGNSASQDFYMRISFFRNWILGIIN</sequence>
<gene>
    <name evidence="8" type="ORF">PVAND_014449</name>
</gene>
<keyword evidence="4" id="KW-1015">Disulfide bond</keyword>
<dbReference type="Pfam" id="PF00089">
    <property type="entry name" value="Trypsin"/>
    <property type="match status" value="1"/>
</dbReference>
<dbReference type="InterPro" id="IPR009003">
    <property type="entry name" value="Peptidase_S1_PA"/>
</dbReference>
<evidence type="ECO:0000256" key="6">
    <source>
        <dbReference type="SAM" id="SignalP"/>
    </source>
</evidence>
<evidence type="ECO:0000313" key="9">
    <source>
        <dbReference type="Proteomes" id="UP001107558"/>
    </source>
</evidence>
<feature type="chain" id="PRO_5039950307" description="Peptidase S1 domain-containing protein" evidence="6">
    <location>
        <begin position="19"/>
        <end position="242"/>
    </location>
</feature>
<accession>A0A9J6B9F6</accession>
<evidence type="ECO:0000256" key="3">
    <source>
        <dbReference type="ARBA" id="ARBA00022825"/>
    </source>
</evidence>
<keyword evidence="3" id="KW-0720">Serine protease</keyword>
<comment type="similarity">
    <text evidence="5">Belongs to the peptidase S1 family. CLIP subfamily.</text>
</comment>
<dbReference type="SMART" id="SM00020">
    <property type="entry name" value="Tryp_SPc"/>
    <property type="match status" value="1"/>
</dbReference>
<evidence type="ECO:0000256" key="1">
    <source>
        <dbReference type="ARBA" id="ARBA00022670"/>
    </source>
</evidence>
<evidence type="ECO:0000259" key="7">
    <source>
        <dbReference type="PROSITE" id="PS50240"/>
    </source>
</evidence>
<dbReference type="AlphaFoldDB" id="A0A9J6B9F6"/>
<feature type="signal peptide" evidence="6">
    <location>
        <begin position="1"/>
        <end position="18"/>
    </location>
</feature>
<dbReference type="GO" id="GO:0004252">
    <property type="term" value="F:serine-type endopeptidase activity"/>
    <property type="evidence" value="ECO:0007669"/>
    <property type="project" value="InterPro"/>
</dbReference>
<protein>
    <recommendedName>
        <fullName evidence="7">Peptidase S1 domain-containing protein</fullName>
    </recommendedName>
</protein>
<keyword evidence="6" id="KW-0732">Signal</keyword>
<dbReference type="Gene3D" id="2.40.10.10">
    <property type="entry name" value="Trypsin-like serine proteases"/>
    <property type="match status" value="1"/>
</dbReference>
<dbReference type="Proteomes" id="UP001107558">
    <property type="component" value="Chromosome 4"/>
</dbReference>
<dbReference type="OrthoDB" id="60866at2759"/>
<organism evidence="8 9">
    <name type="scientific">Polypedilum vanderplanki</name>
    <name type="common">Sleeping chironomid midge</name>
    <dbReference type="NCBI Taxonomy" id="319348"/>
    <lineage>
        <taxon>Eukaryota</taxon>
        <taxon>Metazoa</taxon>
        <taxon>Ecdysozoa</taxon>
        <taxon>Arthropoda</taxon>
        <taxon>Hexapoda</taxon>
        <taxon>Insecta</taxon>
        <taxon>Pterygota</taxon>
        <taxon>Neoptera</taxon>
        <taxon>Endopterygota</taxon>
        <taxon>Diptera</taxon>
        <taxon>Nematocera</taxon>
        <taxon>Chironomoidea</taxon>
        <taxon>Chironomidae</taxon>
        <taxon>Chironominae</taxon>
        <taxon>Polypedilum</taxon>
        <taxon>Polypedilum</taxon>
    </lineage>
</organism>
<dbReference type="InterPro" id="IPR043504">
    <property type="entry name" value="Peptidase_S1_PA_chymotrypsin"/>
</dbReference>
<evidence type="ECO:0000256" key="5">
    <source>
        <dbReference type="ARBA" id="ARBA00024195"/>
    </source>
</evidence>
<name>A0A9J6B9F6_POLVA</name>
<dbReference type="SUPFAM" id="SSF50494">
    <property type="entry name" value="Trypsin-like serine proteases"/>
    <property type="match status" value="1"/>
</dbReference>
<keyword evidence="1" id="KW-0645">Protease</keyword>
<evidence type="ECO:0000313" key="8">
    <source>
        <dbReference type="EMBL" id="KAG5666420.1"/>
    </source>
</evidence>
<dbReference type="GO" id="GO:0006508">
    <property type="term" value="P:proteolysis"/>
    <property type="evidence" value="ECO:0007669"/>
    <property type="project" value="UniProtKB-KW"/>
</dbReference>